<feature type="transmembrane region" description="Helical" evidence="8">
    <location>
        <begin position="158"/>
        <end position="183"/>
    </location>
</feature>
<dbReference type="AlphaFoldDB" id="A0AAW5HZ90"/>
<evidence type="ECO:0000313" key="11">
    <source>
        <dbReference type="EMBL" id="MCO6394812.1"/>
    </source>
</evidence>
<dbReference type="RefSeq" id="WP_070362575.1">
    <property type="nucleotide sequence ID" value="NZ_JAEUWV010000010.1"/>
</dbReference>
<comment type="caution">
    <text evidence="11">The sequence shown here is derived from an EMBL/GenBank/DDBJ whole genome shotgun (WGS) entry which is preliminary data.</text>
</comment>
<feature type="transmembrane region" description="Helical" evidence="8">
    <location>
        <begin position="61"/>
        <end position="79"/>
    </location>
</feature>
<proteinExistence type="inferred from homology"/>
<dbReference type="Pfam" id="PF16916">
    <property type="entry name" value="ZT_dimer"/>
    <property type="match status" value="1"/>
</dbReference>
<dbReference type="InterPro" id="IPR058533">
    <property type="entry name" value="Cation_efflux_TM"/>
</dbReference>
<feature type="transmembrane region" description="Helical" evidence="8">
    <location>
        <begin position="91"/>
        <end position="113"/>
    </location>
</feature>
<feature type="domain" description="Cation efflux protein cytoplasmic" evidence="10">
    <location>
        <begin position="219"/>
        <end position="291"/>
    </location>
</feature>
<evidence type="ECO:0000256" key="6">
    <source>
        <dbReference type="ARBA" id="ARBA00023065"/>
    </source>
</evidence>
<comment type="similarity">
    <text evidence="2">Belongs to the cation diffusion facilitator (CDF) transporter (TC 2.A.4) family. SLC30A subfamily.</text>
</comment>
<dbReference type="Proteomes" id="UP001205920">
    <property type="component" value="Unassembled WGS sequence"/>
</dbReference>
<dbReference type="SUPFAM" id="SSF160240">
    <property type="entry name" value="Cation efflux protein cytoplasmic domain-like"/>
    <property type="match status" value="1"/>
</dbReference>
<dbReference type="Pfam" id="PF01545">
    <property type="entry name" value="Cation_efflux"/>
    <property type="match status" value="1"/>
</dbReference>
<evidence type="ECO:0000259" key="9">
    <source>
        <dbReference type="Pfam" id="PF01545"/>
    </source>
</evidence>
<dbReference type="PANTHER" id="PTHR11562">
    <property type="entry name" value="CATION EFFLUX PROTEIN/ ZINC TRANSPORTER"/>
    <property type="match status" value="1"/>
</dbReference>
<evidence type="ECO:0000256" key="1">
    <source>
        <dbReference type="ARBA" id="ARBA00004141"/>
    </source>
</evidence>
<evidence type="ECO:0000256" key="8">
    <source>
        <dbReference type="SAM" id="Phobius"/>
    </source>
</evidence>
<feature type="domain" description="Cation efflux protein transmembrane" evidence="9">
    <location>
        <begin position="24"/>
        <end position="215"/>
    </location>
</feature>
<name>A0AAW5HZ90_9CORY</name>
<dbReference type="EMBL" id="JAEUWV010000010">
    <property type="protein sequence ID" value="MCO6394812.1"/>
    <property type="molecule type" value="Genomic_DNA"/>
</dbReference>
<keyword evidence="3" id="KW-0813">Transport</keyword>
<keyword evidence="4 8" id="KW-0812">Transmembrane</keyword>
<evidence type="ECO:0000256" key="2">
    <source>
        <dbReference type="ARBA" id="ARBA00008873"/>
    </source>
</evidence>
<organism evidence="11 12">
    <name type="scientific">Corynebacterium lipophilum</name>
    <dbReference type="NCBI Taxonomy" id="2804918"/>
    <lineage>
        <taxon>Bacteria</taxon>
        <taxon>Bacillati</taxon>
        <taxon>Actinomycetota</taxon>
        <taxon>Actinomycetes</taxon>
        <taxon>Mycobacteriales</taxon>
        <taxon>Corynebacteriaceae</taxon>
        <taxon>Corynebacterium</taxon>
    </lineage>
</organism>
<evidence type="ECO:0000259" key="10">
    <source>
        <dbReference type="Pfam" id="PF16916"/>
    </source>
</evidence>
<protein>
    <submittedName>
        <fullName evidence="11">Cation transporter</fullName>
    </submittedName>
</protein>
<evidence type="ECO:0000256" key="5">
    <source>
        <dbReference type="ARBA" id="ARBA00022989"/>
    </source>
</evidence>
<keyword evidence="7 8" id="KW-0472">Membrane</keyword>
<dbReference type="NCBIfam" id="TIGR01297">
    <property type="entry name" value="CDF"/>
    <property type="match status" value="1"/>
</dbReference>
<keyword evidence="12" id="KW-1185">Reference proteome</keyword>
<evidence type="ECO:0000256" key="3">
    <source>
        <dbReference type="ARBA" id="ARBA00022448"/>
    </source>
</evidence>
<reference evidence="11 12" key="1">
    <citation type="submission" date="2021-01" db="EMBL/GenBank/DDBJ databases">
        <title>Identification and Characterization of Corynebacterium sp.</title>
        <authorList>
            <person name="Luo Q."/>
            <person name="Qu P."/>
            <person name="Chen Q."/>
        </authorList>
    </citation>
    <scope>NUCLEOTIDE SEQUENCE [LARGE SCALE GENOMIC DNA]</scope>
    <source>
        <strain evidence="11 12">MC-18</strain>
    </source>
</reference>
<evidence type="ECO:0000256" key="4">
    <source>
        <dbReference type="ARBA" id="ARBA00022692"/>
    </source>
</evidence>
<gene>
    <name evidence="11" type="ORF">JMN37_07460</name>
</gene>
<keyword evidence="5 8" id="KW-1133">Transmembrane helix</keyword>
<dbReference type="GO" id="GO:0005886">
    <property type="term" value="C:plasma membrane"/>
    <property type="evidence" value="ECO:0007669"/>
    <property type="project" value="TreeGrafter"/>
</dbReference>
<accession>A0AAW5HZ90</accession>
<dbReference type="InterPro" id="IPR027469">
    <property type="entry name" value="Cation_efflux_TMD_sf"/>
</dbReference>
<feature type="transmembrane region" description="Helical" evidence="8">
    <location>
        <begin position="189"/>
        <end position="207"/>
    </location>
</feature>
<keyword evidence="6" id="KW-0406">Ion transport</keyword>
<dbReference type="InterPro" id="IPR027470">
    <property type="entry name" value="Cation_efflux_CTD"/>
</dbReference>
<dbReference type="GO" id="GO:0005385">
    <property type="term" value="F:zinc ion transmembrane transporter activity"/>
    <property type="evidence" value="ECO:0007669"/>
    <property type="project" value="TreeGrafter"/>
</dbReference>
<evidence type="ECO:0000256" key="7">
    <source>
        <dbReference type="ARBA" id="ARBA00023136"/>
    </source>
</evidence>
<comment type="subcellular location">
    <subcellularLocation>
        <location evidence="1">Membrane</location>
        <topology evidence="1">Multi-pass membrane protein</topology>
    </subcellularLocation>
</comment>
<dbReference type="InterPro" id="IPR002524">
    <property type="entry name" value="Cation_efflux"/>
</dbReference>
<sequence>MSHSQDHAHTHDHDHVGDAPLRALLIALGVTSVVFFAELIGGWLTGSMALMADAMHMLSDAAGLIIAVIAVVIGKRAASMKATYGYRRVEVLAAATNALTVLVISVWIVVQAIRRISAPTEIDTAPMMVIALIGLVANAVSAWVLHSQRENSVNVEGAFLHVLVDMLGSVAVLVAGAVIAFTGSQLPDVIASFLIAALVLPRAWSLLRHSLQVLLEQVPPGFDVESVEPALRAIAGVVDIHDLHLWSLDGVSVLATVHVVKHPGEQGARVLDDAQEVLRELGIEHSTIQVELPEHRGHENVC</sequence>
<dbReference type="Gene3D" id="1.20.1510.10">
    <property type="entry name" value="Cation efflux protein transmembrane domain"/>
    <property type="match status" value="1"/>
</dbReference>
<feature type="transmembrane region" description="Helical" evidence="8">
    <location>
        <begin position="21"/>
        <end position="41"/>
    </location>
</feature>
<feature type="transmembrane region" description="Helical" evidence="8">
    <location>
        <begin position="125"/>
        <end position="146"/>
    </location>
</feature>
<dbReference type="InterPro" id="IPR050681">
    <property type="entry name" value="CDF/SLC30A"/>
</dbReference>
<dbReference type="PANTHER" id="PTHR11562:SF17">
    <property type="entry name" value="RE54080P-RELATED"/>
    <property type="match status" value="1"/>
</dbReference>
<dbReference type="InterPro" id="IPR036837">
    <property type="entry name" value="Cation_efflux_CTD_sf"/>
</dbReference>
<dbReference type="SUPFAM" id="SSF161111">
    <property type="entry name" value="Cation efflux protein transmembrane domain-like"/>
    <property type="match status" value="1"/>
</dbReference>
<evidence type="ECO:0000313" key="12">
    <source>
        <dbReference type="Proteomes" id="UP001205920"/>
    </source>
</evidence>